<sequence>TWMAFGGNTRNWAHLEKKWTSLRLYTKSLKKLRIQSVETALLVSSDCVRTFQVTASEIKPVRPKETLEDLVSRD</sequence>
<evidence type="ECO:0000313" key="2">
    <source>
        <dbReference type="Proteomes" id="UP001151760"/>
    </source>
</evidence>
<comment type="caution">
    <text evidence="1">The sequence shown here is derived from an EMBL/GenBank/DDBJ whole genome shotgun (WGS) entry which is preliminary data.</text>
</comment>
<accession>A0ABQ4WIK7</accession>
<organism evidence="1 2">
    <name type="scientific">Tanacetum coccineum</name>
    <dbReference type="NCBI Taxonomy" id="301880"/>
    <lineage>
        <taxon>Eukaryota</taxon>
        <taxon>Viridiplantae</taxon>
        <taxon>Streptophyta</taxon>
        <taxon>Embryophyta</taxon>
        <taxon>Tracheophyta</taxon>
        <taxon>Spermatophyta</taxon>
        <taxon>Magnoliopsida</taxon>
        <taxon>eudicotyledons</taxon>
        <taxon>Gunneridae</taxon>
        <taxon>Pentapetalae</taxon>
        <taxon>asterids</taxon>
        <taxon>campanulids</taxon>
        <taxon>Asterales</taxon>
        <taxon>Asteraceae</taxon>
        <taxon>Asteroideae</taxon>
        <taxon>Anthemideae</taxon>
        <taxon>Anthemidinae</taxon>
        <taxon>Tanacetum</taxon>
    </lineage>
</organism>
<protein>
    <submittedName>
        <fullName evidence="1">Uncharacterized protein</fullName>
    </submittedName>
</protein>
<evidence type="ECO:0000313" key="1">
    <source>
        <dbReference type="EMBL" id="GJS52657.1"/>
    </source>
</evidence>
<feature type="non-terminal residue" evidence="1">
    <location>
        <position position="1"/>
    </location>
</feature>
<dbReference type="Proteomes" id="UP001151760">
    <property type="component" value="Unassembled WGS sequence"/>
</dbReference>
<reference evidence="1" key="2">
    <citation type="submission" date="2022-01" db="EMBL/GenBank/DDBJ databases">
        <authorList>
            <person name="Yamashiro T."/>
            <person name="Shiraishi A."/>
            <person name="Satake H."/>
            <person name="Nakayama K."/>
        </authorList>
    </citation>
    <scope>NUCLEOTIDE SEQUENCE</scope>
</reference>
<keyword evidence="2" id="KW-1185">Reference proteome</keyword>
<reference evidence="1" key="1">
    <citation type="journal article" date="2022" name="Int. J. Mol. Sci.">
        <title>Draft Genome of Tanacetum Coccineum: Genomic Comparison of Closely Related Tanacetum-Family Plants.</title>
        <authorList>
            <person name="Yamashiro T."/>
            <person name="Shiraishi A."/>
            <person name="Nakayama K."/>
            <person name="Satake H."/>
        </authorList>
    </citation>
    <scope>NUCLEOTIDE SEQUENCE</scope>
</reference>
<proteinExistence type="predicted"/>
<gene>
    <name evidence="1" type="ORF">Tco_0626019</name>
</gene>
<name>A0ABQ4WIK7_9ASTR</name>
<dbReference type="EMBL" id="BQNB010008670">
    <property type="protein sequence ID" value="GJS52657.1"/>
    <property type="molecule type" value="Genomic_DNA"/>
</dbReference>